<evidence type="ECO:0000313" key="2">
    <source>
        <dbReference type="Proteomes" id="UP000192596"/>
    </source>
</evidence>
<evidence type="ECO:0000313" key="1">
    <source>
        <dbReference type="EMBL" id="OQO14728.1"/>
    </source>
</evidence>
<reference evidence="2" key="1">
    <citation type="submission" date="2017-03" db="EMBL/GenBank/DDBJ databases">
        <title>Genomes of endolithic fungi from Antarctica.</title>
        <authorList>
            <person name="Coleine C."/>
            <person name="Masonjones S."/>
            <person name="Stajich J.E."/>
        </authorList>
    </citation>
    <scope>NUCLEOTIDE SEQUENCE [LARGE SCALE GENOMIC DNA]</scope>
    <source>
        <strain evidence="2">CCFEE 5527</strain>
    </source>
</reference>
<proteinExistence type="predicted"/>
<comment type="caution">
    <text evidence="1">The sequence shown here is derived from an EMBL/GenBank/DDBJ whole genome shotgun (WGS) entry which is preliminary data.</text>
</comment>
<protein>
    <submittedName>
        <fullName evidence="1">Uncharacterized protein</fullName>
    </submittedName>
</protein>
<accession>A0A1V8TTS5</accession>
<keyword evidence="2" id="KW-1185">Reference proteome</keyword>
<dbReference type="OrthoDB" id="5411041at2759"/>
<dbReference type="EMBL" id="NAJO01000001">
    <property type="protein sequence ID" value="OQO14728.1"/>
    <property type="molecule type" value="Genomic_DNA"/>
</dbReference>
<gene>
    <name evidence="1" type="ORF">B0A48_00109</name>
</gene>
<dbReference type="AlphaFoldDB" id="A0A1V8TTS5"/>
<organism evidence="1 2">
    <name type="scientific">Cryoendolithus antarcticus</name>
    <dbReference type="NCBI Taxonomy" id="1507870"/>
    <lineage>
        <taxon>Eukaryota</taxon>
        <taxon>Fungi</taxon>
        <taxon>Dikarya</taxon>
        <taxon>Ascomycota</taxon>
        <taxon>Pezizomycotina</taxon>
        <taxon>Dothideomycetes</taxon>
        <taxon>Dothideomycetidae</taxon>
        <taxon>Cladosporiales</taxon>
        <taxon>Cladosporiaceae</taxon>
        <taxon>Cryoendolithus</taxon>
    </lineage>
</organism>
<dbReference type="InParanoid" id="A0A1V8TTS5"/>
<name>A0A1V8TTS5_9PEZI</name>
<sequence>MSTPQPPPPNAAAQAAAAADYARTLHNVALATAIACPLIALLPPRKLDLFTLTLGGTSVYSINYLVRESTHRSILQHLSGRGTHVGVHSVPRIDETSSAVPDVVRQHTQEALRTVKAENGPSVTAEVQAARDSKDWVVERDKDVQEALDVGKGFGDMIMDQIYEVVNWGKKRDDDDD</sequence>
<dbReference type="Proteomes" id="UP000192596">
    <property type="component" value="Unassembled WGS sequence"/>
</dbReference>